<sequence length="179" mass="20421">MNYLIFLIVAAEMGFWLLILLGLYFRYKLHKPKLSLVFFIMAPIVDVLLLIATALDIKRGGTVGLAHALSAIYIGFSVGFGRNLIAKADVMYREYILKENVPSEKLYGKEHRKKYFEGTIRHLITYLVGAGLMYAFIVYVGDADKTRLFSMIIKGWTVILVIDILINLSYVIHPKKRKS</sequence>
<dbReference type="OrthoDB" id="2082317at2"/>
<feature type="transmembrane region" description="Helical" evidence="1">
    <location>
        <begin position="6"/>
        <end position="24"/>
    </location>
</feature>
<feature type="transmembrane region" description="Helical" evidence="1">
    <location>
        <begin position="153"/>
        <end position="172"/>
    </location>
</feature>
<accession>A0A4V3BE94</accession>
<name>A0A4V3BE94_9STAP</name>
<feature type="transmembrane region" description="Helical" evidence="1">
    <location>
        <begin position="36"/>
        <end position="57"/>
    </location>
</feature>
<dbReference type="EMBL" id="SCWE01000001">
    <property type="protein sequence ID" value="TDM02615.1"/>
    <property type="molecule type" value="Genomic_DNA"/>
</dbReference>
<comment type="caution">
    <text evidence="2">The sequence shown here is derived from an EMBL/GenBank/DDBJ whole genome shotgun (WGS) entry which is preliminary data.</text>
</comment>
<keyword evidence="3" id="KW-1185">Reference proteome</keyword>
<protein>
    <submittedName>
        <fullName evidence="2">Uncharacterized protein</fullName>
    </submittedName>
</protein>
<reference evidence="2 3" key="1">
    <citation type="submission" date="2019-01" db="EMBL/GenBank/DDBJ databases">
        <title>Draft genome sequences of the type strains of six Macrococcus species.</title>
        <authorList>
            <person name="Mazhar S."/>
            <person name="Altermann E."/>
            <person name="Hill C."/>
            <person name="Mcauliffe O."/>
        </authorList>
    </citation>
    <scope>NUCLEOTIDE SEQUENCE [LARGE SCALE GENOMIC DNA]</scope>
    <source>
        <strain evidence="2 3">CCM4809</strain>
    </source>
</reference>
<keyword evidence="1" id="KW-0472">Membrane</keyword>
<evidence type="ECO:0000313" key="3">
    <source>
        <dbReference type="Proteomes" id="UP000295328"/>
    </source>
</evidence>
<dbReference type="Proteomes" id="UP000295328">
    <property type="component" value="Unassembled WGS sequence"/>
</dbReference>
<proteinExistence type="predicted"/>
<gene>
    <name evidence="2" type="ORF">ERX37_00580</name>
</gene>
<feature type="transmembrane region" description="Helical" evidence="1">
    <location>
        <begin position="63"/>
        <end position="85"/>
    </location>
</feature>
<keyword evidence="1" id="KW-0812">Transmembrane</keyword>
<dbReference type="RefSeq" id="WP_133428705.1">
    <property type="nucleotide sequence ID" value="NZ_BMCC01000002.1"/>
</dbReference>
<organism evidence="2 3">
    <name type="scientific">Macrococcus hajekii</name>
    <dbReference type="NCBI Taxonomy" id="198482"/>
    <lineage>
        <taxon>Bacteria</taxon>
        <taxon>Bacillati</taxon>
        <taxon>Bacillota</taxon>
        <taxon>Bacilli</taxon>
        <taxon>Bacillales</taxon>
        <taxon>Staphylococcaceae</taxon>
        <taxon>Macrococcus</taxon>
    </lineage>
</organism>
<feature type="transmembrane region" description="Helical" evidence="1">
    <location>
        <begin position="123"/>
        <end position="141"/>
    </location>
</feature>
<dbReference type="AlphaFoldDB" id="A0A4V3BE94"/>
<keyword evidence="1" id="KW-1133">Transmembrane helix</keyword>
<evidence type="ECO:0000256" key="1">
    <source>
        <dbReference type="SAM" id="Phobius"/>
    </source>
</evidence>
<evidence type="ECO:0000313" key="2">
    <source>
        <dbReference type="EMBL" id="TDM02615.1"/>
    </source>
</evidence>